<dbReference type="Proteomes" id="UP001239111">
    <property type="component" value="Chromosome 2"/>
</dbReference>
<evidence type="ECO:0000313" key="2">
    <source>
        <dbReference type="Proteomes" id="UP001239111"/>
    </source>
</evidence>
<keyword evidence="2" id="KW-1185">Reference proteome</keyword>
<evidence type="ECO:0000313" key="1">
    <source>
        <dbReference type="EMBL" id="KAJ8680659.1"/>
    </source>
</evidence>
<sequence length="156" mass="17935">MNGLRRPNQQSEESRRLIQETEEVGPTASRRAFPTGSPPSSNTPVVSSQDDRAILERRRVQLVREFIERNGNSNVWRYFSPEHMDNLAGPCNGARDGPGLSLRLAWASVEANYQNECNRMQEMLIEVDEIVEELNRRDSISPRQRCRYPDSPEFSE</sequence>
<organism evidence="1 2">
    <name type="scientific">Eretmocerus hayati</name>
    <dbReference type="NCBI Taxonomy" id="131215"/>
    <lineage>
        <taxon>Eukaryota</taxon>
        <taxon>Metazoa</taxon>
        <taxon>Ecdysozoa</taxon>
        <taxon>Arthropoda</taxon>
        <taxon>Hexapoda</taxon>
        <taxon>Insecta</taxon>
        <taxon>Pterygota</taxon>
        <taxon>Neoptera</taxon>
        <taxon>Endopterygota</taxon>
        <taxon>Hymenoptera</taxon>
        <taxon>Apocrita</taxon>
        <taxon>Proctotrupomorpha</taxon>
        <taxon>Chalcidoidea</taxon>
        <taxon>Aphelinidae</taxon>
        <taxon>Aphelininae</taxon>
        <taxon>Eretmocerus</taxon>
    </lineage>
</organism>
<accession>A0ACC2PDK1</accession>
<proteinExistence type="predicted"/>
<reference evidence="1" key="1">
    <citation type="submission" date="2023-04" db="EMBL/GenBank/DDBJ databases">
        <title>A chromosome-level genome assembly of the parasitoid wasp Eretmocerus hayati.</title>
        <authorList>
            <person name="Zhong Y."/>
            <person name="Liu S."/>
            <person name="Liu Y."/>
        </authorList>
    </citation>
    <scope>NUCLEOTIDE SEQUENCE</scope>
    <source>
        <strain evidence="1">ZJU_SS_LIU_2023</strain>
    </source>
</reference>
<protein>
    <submittedName>
        <fullName evidence="1">Uncharacterized protein</fullName>
    </submittedName>
</protein>
<comment type="caution">
    <text evidence="1">The sequence shown here is derived from an EMBL/GenBank/DDBJ whole genome shotgun (WGS) entry which is preliminary data.</text>
</comment>
<dbReference type="EMBL" id="CM056742">
    <property type="protein sequence ID" value="KAJ8680659.1"/>
    <property type="molecule type" value="Genomic_DNA"/>
</dbReference>
<name>A0ACC2PDK1_9HYME</name>
<gene>
    <name evidence="1" type="ORF">QAD02_016446</name>
</gene>